<evidence type="ECO:0000313" key="1">
    <source>
        <dbReference type="EMBL" id="KAK2855971.1"/>
    </source>
</evidence>
<sequence>MSAESRCSAEHYCCNKEGNARGKQRQADHPTEEETAVWTMSGADAARSRRCHLFPDAQLLVSLRAGTRAAAARRSRRLVGELAPALPAHAFTAGLRGVKLFPGRTRWKAA</sequence>
<gene>
    <name evidence="1" type="ORF">Q5P01_004706</name>
</gene>
<organism evidence="1 2">
    <name type="scientific">Channa striata</name>
    <name type="common">Snakehead murrel</name>
    <name type="synonym">Ophicephalus striatus</name>
    <dbReference type="NCBI Taxonomy" id="64152"/>
    <lineage>
        <taxon>Eukaryota</taxon>
        <taxon>Metazoa</taxon>
        <taxon>Chordata</taxon>
        <taxon>Craniata</taxon>
        <taxon>Vertebrata</taxon>
        <taxon>Euteleostomi</taxon>
        <taxon>Actinopterygii</taxon>
        <taxon>Neopterygii</taxon>
        <taxon>Teleostei</taxon>
        <taxon>Neoteleostei</taxon>
        <taxon>Acanthomorphata</taxon>
        <taxon>Anabantaria</taxon>
        <taxon>Anabantiformes</taxon>
        <taxon>Channoidei</taxon>
        <taxon>Channidae</taxon>
        <taxon>Channa</taxon>
    </lineage>
</organism>
<dbReference type="EMBL" id="JAUPFM010000003">
    <property type="protein sequence ID" value="KAK2855971.1"/>
    <property type="molecule type" value="Genomic_DNA"/>
</dbReference>
<keyword evidence="2" id="KW-1185">Reference proteome</keyword>
<evidence type="ECO:0000313" key="2">
    <source>
        <dbReference type="Proteomes" id="UP001187415"/>
    </source>
</evidence>
<proteinExistence type="predicted"/>
<name>A0AA88T2E8_CHASR</name>
<reference evidence="1" key="1">
    <citation type="submission" date="2023-07" db="EMBL/GenBank/DDBJ databases">
        <title>Chromosome-level Genome Assembly of Striped Snakehead (Channa striata).</title>
        <authorList>
            <person name="Liu H."/>
        </authorList>
    </citation>
    <scope>NUCLEOTIDE SEQUENCE</scope>
    <source>
        <strain evidence="1">Gz</strain>
        <tissue evidence="1">Muscle</tissue>
    </source>
</reference>
<dbReference type="AlphaFoldDB" id="A0AA88T2E8"/>
<protein>
    <submittedName>
        <fullName evidence="1">Uncharacterized protein</fullName>
    </submittedName>
</protein>
<comment type="caution">
    <text evidence="1">The sequence shown here is derived from an EMBL/GenBank/DDBJ whole genome shotgun (WGS) entry which is preliminary data.</text>
</comment>
<dbReference type="Proteomes" id="UP001187415">
    <property type="component" value="Unassembled WGS sequence"/>
</dbReference>
<accession>A0AA88T2E8</accession>